<evidence type="ECO:0000256" key="2">
    <source>
        <dbReference type="ARBA" id="ARBA00022741"/>
    </source>
</evidence>
<dbReference type="GO" id="GO:0005524">
    <property type="term" value="F:ATP binding"/>
    <property type="evidence" value="ECO:0007669"/>
    <property type="project" value="UniProtKB-KW"/>
</dbReference>
<organism evidence="4 5">
    <name type="scientific">Pinctada imbricata</name>
    <name type="common">Atlantic pearl-oyster</name>
    <name type="synonym">Pinctada martensii</name>
    <dbReference type="NCBI Taxonomy" id="66713"/>
    <lineage>
        <taxon>Eukaryota</taxon>
        <taxon>Metazoa</taxon>
        <taxon>Spiralia</taxon>
        <taxon>Lophotrochozoa</taxon>
        <taxon>Mollusca</taxon>
        <taxon>Bivalvia</taxon>
        <taxon>Autobranchia</taxon>
        <taxon>Pteriomorphia</taxon>
        <taxon>Pterioida</taxon>
        <taxon>Pterioidea</taxon>
        <taxon>Pteriidae</taxon>
        <taxon>Pinctada</taxon>
    </lineage>
</organism>
<evidence type="ECO:0008006" key="6">
    <source>
        <dbReference type="Google" id="ProtNLM"/>
    </source>
</evidence>
<dbReference type="PANTHER" id="PTHR14187">
    <property type="entry name" value="ALPHA KINASE/ELONGATION FACTOR 2 KINASE"/>
    <property type="match status" value="1"/>
</dbReference>
<dbReference type="InterPro" id="IPR043129">
    <property type="entry name" value="ATPase_NBD"/>
</dbReference>
<dbReference type="Gene3D" id="3.90.640.10">
    <property type="entry name" value="Actin, Chain A, domain 4"/>
    <property type="match status" value="1"/>
</dbReference>
<dbReference type="Proteomes" id="UP001186944">
    <property type="component" value="Unassembled WGS sequence"/>
</dbReference>
<name>A0AA88YCT0_PINIB</name>
<dbReference type="AlphaFoldDB" id="A0AA88YCT0"/>
<comment type="similarity">
    <text evidence="1">Belongs to the heat shock protein 70 family.</text>
</comment>
<dbReference type="GO" id="GO:0140662">
    <property type="term" value="F:ATP-dependent protein folding chaperone"/>
    <property type="evidence" value="ECO:0007669"/>
    <property type="project" value="InterPro"/>
</dbReference>
<evidence type="ECO:0000256" key="3">
    <source>
        <dbReference type="ARBA" id="ARBA00022840"/>
    </source>
</evidence>
<proteinExistence type="inferred from homology"/>
<keyword evidence="5" id="KW-1185">Reference proteome</keyword>
<reference evidence="4" key="1">
    <citation type="submission" date="2019-08" db="EMBL/GenBank/DDBJ databases">
        <title>The improved chromosome-level genome for the pearl oyster Pinctada fucata martensii using PacBio sequencing and Hi-C.</title>
        <authorList>
            <person name="Zheng Z."/>
        </authorList>
    </citation>
    <scope>NUCLEOTIDE SEQUENCE</scope>
    <source>
        <strain evidence="4">ZZ-2019</strain>
        <tissue evidence="4">Adductor muscle</tissue>
    </source>
</reference>
<keyword evidence="3" id="KW-0067">ATP-binding</keyword>
<evidence type="ECO:0000256" key="1">
    <source>
        <dbReference type="ARBA" id="ARBA00007381"/>
    </source>
</evidence>
<evidence type="ECO:0000313" key="5">
    <source>
        <dbReference type="Proteomes" id="UP001186944"/>
    </source>
</evidence>
<dbReference type="PANTHER" id="PTHR14187:SF5">
    <property type="entry name" value="HEAT SHOCK 70 KDA PROTEIN 12A"/>
    <property type="match status" value="1"/>
</dbReference>
<dbReference type="Pfam" id="PF00012">
    <property type="entry name" value="HSP70"/>
    <property type="match status" value="1"/>
</dbReference>
<comment type="caution">
    <text evidence="4">The sequence shown here is derived from an EMBL/GenBank/DDBJ whole genome shotgun (WGS) entry which is preliminary data.</text>
</comment>
<dbReference type="SUPFAM" id="SSF53067">
    <property type="entry name" value="Actin-like ATPase domain"/>
    <property type="match status" value="2"/>
</dbReference>
<evidence type="ECO:0000313" key="4">
    <source>
        <dbReference type="EMBL" id="KAK3102458.1"/>
    </source>
</evidence>
<accession>A0AA88YCT0</accession>
<dbReference type="EMBL" id="VSWD01000005">
    <property type="protein sequence ID" value="KAK3102458.1"/>
    <property type="molecule type" value="Genomic_DNA"/>
</dbReference>
<keyword evidence="2" id="KW-0547">Nucleotide-binding</keyword>
<gene>
    <name evidence="4" type="ORF">FSP39_011510</name>
</gene>
<dbReference type="Gene3D" id="3.30.420.40">
    <property type="match status" value="2"/>
</dbReference>
<protein>
    <recommendedName>
        <fullName evidence="6">Heat shock 70 kDa protein 12B</fullName>
    </recommendedName>
</protein>
<dbReference type="InterPro" id="IPR013126">
    <property type="entry name" value="Hsp_70_fam"/>
</dbReference>
<dbReference type="CDD" id="cd10229">
    <property type="entry name" value="ASKHA_NBD_HSP70_HSPA12"/>
    <property type="match status" value="1"/>
</dbReference>
<sequence length="586" mass="66959">MADMSRNFLLVAAIDFGTTYSGYAFSTRHQFATERERIFAFQWASSVGRLISPKTPTCALFKPDKSLDSCGFRAEERYAELASDNSHRNWYFFKRIKMKMYQKQHFERNFVLEDDTFHEDKDPMLAIDVFSAILKFFKDHLLGECWKQLPEMNIGETDIRWVLTVPAIWNDSAKQFMREAAEMAGLPKENLFLALEPEAASLFCKLIPTLTMVERKHIFKRGTKYIVFDAGGGTIDITVHKVLSSGNLEEVHKASGGDWGATRVDEQFVELLSDLFTHEVYRAFINNHKYDELDLMEDFEVKKRSLGLDVTSITIKMPNSLLQTYSDMHPDLELTNRILSIPKYSNKVKLVADKLKMDSDIVRELFSSSCNPIVQHLRSIMIKQSVKDAKTLLLVGGFSESAYLQDTILTHFPDLTIIIPSEPSLAVVKGAVLYGHDPLILESRICKLTYGVATNMPFEDGLDPEDCVVEDESGNRFCTNRFSVHVRIGQLLETNSYQTSHTYRTLKKEQNDLRFYIYTSRSDNPRYTTDSGCEYLGQLTLRMPKSKNSKDRSAHVKMKFGGTELVVSAKETVSRKKVEAKLKLLD</sequence>